<sequence length="894" mass="95143">MNQPVAPSPRKFTFIRRLLITLAVLLGLAIPVGLYLPDFGLRWGLVRGLVDMGWSQASVSQARLSLWKGDIAVRGMQAMNAVGEALGIDGIDLTFRWKPLLSRRLWLEHLHLDKTEITLERQPDGWRVNGLALPGENGDAAAVSDWGYGVSALTLTNSILHLQDGAFRLTVAVDRLEVRDLQSWTPQAPALVSLQGRLNGAPVTLSGSFRPLHNSLDFTADLTLQGLDVAPFAQWGGLPDWTGKISGALHLTGAAAAGAPLAAEGRIELADANIPLEGGKVGAKSISWQGHLRQADGLTAAGTAAMQNFLYTQGTARISTATAQIVLERASLDGKSEILDWTGAFSATDWAVVMDDLRIHHDQLAWKGATHLNLSPKAKELFRATGQADGVATRINAAGWELSAAKSSAQGEFAHDRPEGLLPPLSGTLNVTVDGFSVRQGDRDWLAADHAVLHDLLLTPSQASLARFEATGLSALSRPGRYTPRLKARSATLEKARISAQGDIAAAALTLKQPVIRISRDGNGIQGLSDLPPGGGDGPTPRLAVGLLRLSEGGQVEFRDRSLPDPVRLSVSGLAGTIEALDSGRPDQDSPFSLRALVGAAEMSAQGMMRPFRPIPGLDVKGLVRALELPPLSPYAADALGVNLHTGQLDADIGLIVRDGRLDGKLGLTLSRLTIAQPDPNAPLAKQADMPIETVLDLLRDSNDRISLSIPVRGDLDNPNFDTSDAVNQAIGGALKSTVFTTLKVAFPFVGLIGMVLDEAEKPVLALQSLSFAAGSAELSQPQTESLGKVAGLLTARDGIRLNLCGVAVTASDGPVLHRDASLLTRFKAMMAEKNRAELAEFERDRLRRLAEARAVAVKSWLVDQAGVDAGQLFTCRPRIDDDAKATPRVDLVL</sequence>
<dbReference type="EMBL" id="JAGTUF010000006">
    <property type="protein sequence ID" value="MBR9971762.1"/>
    <property type="molecule type" value="Genomic_DNA"/>
</dbReference>
<evidence type="ECO:0000313" key="3">
    <source>
        <dbReference type="Proteomes" id="UP000680714"/>
    </source>
</evidence>
<feature type="transmembrane region" description="Helical" evidence="1">
    <location>
        <begin position="18"/>
        <end position="36"/>
    </location>
</feature>
<dbReference type="RefSeq" id="WP_211547843.1">
    <property type="nucleotide sequence ID" value="NZ_JAGTUF010000006.1"/>
</dbReference>
<organism evidence="2 3">
    <name type="scientific">Magnetospirillum sulfuroxidans</name>
    <dbReference type="NCBI Taxonomy" id="611300"/>
    <lineage>
        <taxon>Bacteria</taxon>
        <taxon>Pseudomonadati</taxon>
        <taxon>Pseudomonadota</taxon>
        <taxon>Alphaproteobacteria</taxon>
        <taxon>Rhodospirillales</taxon>
        <taxon>Rhodospirillaceae</taxon>
        <taxon>Magnetospirillum</taxon>
    </lineage>
</organism>
<dbReference type="Pfam" id="PF05359">
    <property type="entry name" value="DUF748"/>
    <property type="match status" value="2"/>
</dbReference>
<dbReference type="Gene3D" id="3.30.1330.60">
    <property type="entry name" value="OmpA-like domain"/>
    <property type="match status" value="1"/>
</dbReference>
<dbReference type="InterPro" id="IPR052894">
    <property type="entry name" value="AsmA-related"/>
</dbReference>
<dbReference type="Proteomes" id="UP000680714">
    <property type="component" value="Unassembled WGS sequence"/>
</dbReference>
<evidence type="ECO:0000256" key="1">
    <source>
        <dbReference type="SAM" id="Phobius"/>
    </source>
</evidence>
<dbReference type="InterPro" id="IPR008023">
    <property type="entry name" value="DUF748"/>
</dbReference>
<dbReference type="InterPro" id="IPR036737">
    <property type="entry name" value="OmpA-like_sf"/>
</dbReference>
<evidence type="ECO:0000313" key="2">
    <source>
        <dbReference type="EMBL" id="MBR9971762.1"/>
    </source>
</evidence>
<accession>A0ABS5IBF6</accession>
<reference evidence="2 3" key="1">
    <citation type="submission" date="2021-04" db="EMBL/GenBank/DDBJ databases">
        <title>Magnetospirillum sulfuroxidans sp. nov., a facultative chemolithoautotrophic sulfur-oxidizing alphaproteobacterium isolated from freshwater sediment and proposals for Paramagetospirillum gen. nov., and Magnetospirillaceae fam. nov.</title>
        <authorList>
            <person name="Koziaeva V."/>
            <person name="Geelhoed J.S."/>
            <person name="Sorokin D.Y."/>
            <person name="Grouzdev D.S."/>
        </authorList>
    </citation>
    <scope>NUCLEOTIDE SEQUENCE [LARGE SCALE GENOMIC DNA]</scope>
    <source>
        <strain evidence="2 3">J10</strain>
    </source>
</reference>
<dbReference type="PANTHER" id="PTHR30441:SF4">
    <property type="entry name" value="PROTEIN ASMA"/>
    <property type="match status" value="1"/>
</dbReference>
<keyword evidence="1" id="KW-0472">Membrane</keyword>
<protein>
    <submittedName>
        <fullName evidence="2">DUF748 domain-containing protein</fullName>
    </submittedName>
</protein>
<proteinExistence type="predicted"/>
<comment type="caution">
    <text evidence="2">The sequence shown here is derived from an EMBL/GenBank/DDBJ whole genome shotgun (WGS) entry which is preliminary data.</text>
</comment>
<gene>
    <name evidence="2" type="ORF">KEC16_08540</name>
</gene>
<dbReference type="PANTHER" id="PTHR30441">
    <property type="entry name" value="DUF748 DOMAIN-CONTAINING PROTEIN"/>
    <property type="match status" value="1"/>
</dbReference>
<name>A0ABS5IBF6_9PROT</name>
<keyword evidence="1" id="KW-1133">Transmembrane helix</keyword>
<keyword evidence="3" id="KW-1185">Reference proteome</keyword>
<keyword evidence="1" id="KW-0812">Transmembrane</keyword>